<evidence type="ECO:0000313" key="4">
    <source>
        <dbReference type="Proteomes" id="UP000032675"/>
    </source>
</evidence>
<dbReference type="EMBL" id="BANI01000163">
    <property type="protein sequence ID" value="GAN97460.1"/>
    <property type="molecule type" value="Genomic_DNA"/>
</dbReference>
<feature type="domain" description="Bacterial type II secretion system protein E" evidence="2">
    <location>
        <begin position="107"/>
        <end position="316"/>
    </location>
</feature>
<dbReference type="Gene3D" id="3.30.450.90">
    <property type="match status" value="1"/>
</dbReference>
<dbReference type="InterPro" id="IPR027417">
    <property type="entry name" value="P-loop_NTPase"/>
</dbReference>
<dbReference type="RefSeq" id="WP_048851935.1">
    <property type="nucleotide sequence ID" value="NZ_BANI01000163.1"/>
</dbReference>
<organism evidence="3 4">
    <name type="scientific">Komagataeibacter europaeus NBRC 3261</name>
    <dbReference type="NCBI Taxonomy" id="1234669"/>
    <lineage>
        <taxon>Bacteria</taxon>
        <taxon>Pseudomonadati</taxon>
        <taxon>Pseudomonadota</taxon>
        <taxon>Alphaproteobacteria</taxon>
        <taxon>Acetobacterales</taxon>
        <taxon>Acetobacteraceae</taxon>
        <taxon>Komagataeibacter</taxon>
    </lineage>
</organism>
<dbReference type="Proteomes" id="UP000032675">
    <property type="component" value="Unassembled WGS sequence"/>
</dbReference>
<evidence type="ECO:0000313" key="3">
    <source>
        <dbReference type="EMBL" id="GAN97460.1"/>
    </source>
</evidence>
<dbReference type="InterPro" id="IPR001482">
    <property type="entry name" value="T2SS/T4SS_dom"/>
</dbReference>
<comment type="similarity">
    <text evidence="1">Belongs to the GSP E family.</text>
</comment>
<sequence>MNITIPVTTDERWPDEGRKAFAWVEERRRNAPGLDSLLRWAHGLGASRIDIKTGHPVTIKVHGVIRYATCKATDSLALADIVGHVYASDGMAMLGVGHILDTAYSVALDRKVNLRFRINLSPISVKRGSGVHIVMRPIPARPASLDQQMVEQEIRDTNRLKSGMILFGGATGSGKTTLQFGLAIEKLMDPTVYCDMATGEEPIEFLLDDLRPPSGSRISQTEIRPPTLTFPTFTRSLTRREMSDGIITECRDGETMNAAINIAMMGGILGTTLHADSVSLMIQRAIALCPPLERDNLVSALAQALRFCINQRLVPRKDGGRVAIREFLTFDRDLRRKLTRTEPTDWPDVVADAVEAQGQSFGRAIRKLLDADLITEDTALAEERRDA</sequence>
<dbReference type="Gene3D" id="3.40.50.300">
    <property type="entry name" value="P-loop containing nucleotide triphosphate hydrolases"/>
    <property type="match status" value="1"/>
</dbReference>
<dbReference type="Pfam" id="PF00437">
    <property type="entry name" value="T2SSE"/>
    <property type="match status" value="1"/>
</dbReference>
<dbReference type="SUPFAM" id="SSF52540">
    <property type="entry name" value="P-loop containing nucleoside triphosphate hydrolases"/>
    <property type="match status" value="1"/>
</dbReference>
<dbReference type="PANTHER" id="PTHR30486:SF6">
    <property type="entry name" value="TYPE IV PILUS RETRACTATION ATPASE PILT"/>
    <property type="match status" value="1"/>
</dbReference>
<gene>
    <name evidence="3" type="ORF">Geu3261_0187_001</name>
</gene>
<proteinExistence type="inferred from homology"/>
<dbReference type="GO" id="GO:0016887">
    <property type="term" value="F:ATP hydrolysis activity"/>
    <property type="evidence" value="ECO:0007669"/>
    <property type="project" value="InterPro"/>
</dbReference>
<evidence type="ECO:0000259" key="2">
    <source>
        <dbReference type="Pfam" id="PF00437"/>
    </source>
</evidence>
<dbReference type="InterPro" id="IPR050921">
    <property type="entry name" value="T4SS_GSP_E_ATPase"/>
</dbReference>
<dbReference type="AlphaFoldDB" id="A0A0D6Q3A1"/>
<evidence type="ECO:0000256" key="1">
    <source>
        <dbReference type="ARBA" id="ARBA00006611"/>
    </source>
</evidence>
<comment type="caution">
    <text evidence="3">The sequence shown here is derived from an EMBL/GenBank/DDBJ whole genome shotgun (WGS) entry which is preliminary data.</text>
</comment>
<dbReference type="PANTHER" id="PTHR30486">
    <property type="entry name" value="TWITCHING MOTILITY PROTEIN PILT"/>
    <property type="match status" value="1"/>
</dbReference>
<reference evidence="3 4" key="1">
    <citation type="submission" date="2012-11" db="EMBL/GenBank/DDBJ databases">
        <title>Whole genome sequence of Gluconacetobacter europaeus NBRC3261.</title>
        <authorList>
            <person name="Azuma Y."/>
            <person name="Higashiura N."/>
            <person name="Hirakawa H."/>
            <person name="Matsushita K."/>
        </authorList>
    </citation>
    <scope>NUCLEOTIDE SEQUENCE [LARGE SCALE GENOMIC DNA]</scope>
    <source>
        <strain evidence="3 4">NBRC 3261</strain>
    </source>
</reference>
<protein>
    <submittedName>
        <fullName evidence="3">Secretion system type II protein DotB/TraJ</fullName>
    </submittedName>
</protein>
<accession>A0A0D6Q3A1</accession>
<name>A0A0D6Q3A1_KOMEU</name>